<dbReference type="InterPro" id="IPR018392">
    <property type="entry name" value="LysM"/>
</dbReference>
<dbReference type="EMBL" id="MVDD01000016">
    <property type="protein sequence ID" value="PKQ61223.1"/>
    <property type="molecule type" value="Genomic_DNA"/>
</dbReference>
<proteinExistence type="predicted"/>
<dbReference type="Gene3D" id="3.10.350.10">
    <property type="entry name" value="LysM domain"/>
    <property type="match status" value="1"/>
</dbReference>
<accession>A0A2N3HT58</accession>
<dbReference type="InterPro" id="IPR007055">
    <property type="entry name" value="BON_dom"/>
</dbReference>
<gene>
    <name evidence="3" type="ORF">BZG02_16445</name>
</gene>
<comment type="caution">
    <text evidence="3">The sequence shown here is derived from an EMBL/GenBank/DDBJ whole genome shotgun (WGS) entry which is preliminary data.</text>
</comment>
<sequence>MGLISFIKSAGEKIFGKSEETLKIEKAELISSHIKKFGFDTSTIQVLVDNEKVTLSGSIDTYENKNKIIVVAGNVAGISLVNDQITLTNPPSVAPPEPEKQFYTVKKGDYLSKIAKEVYGKSNKYDIIFEANKPMLKDANLIYPGQVLVIPPLN</sequence>
<dbReference type="Pfam" id="PF01476">
    <property type="entry name" value="LysM"/>
    <property type="match status" value="1"/>
</dbReference>
<dbReference type="PANTHER" id="PTHR34700:SF8">
    <property type="entry name" value="POTASSIUM BINDING PROTEIN KBP"/>
    <property type="match status" value="1"/>
</dbReference>
<reference evidence="3 4" key="1">
    <citation type="journal article" date="2017" name="Front. Microbiol.">
        <title>Labilibaculum manganireducens gen. nov., sp. nov. and Labilibaculum filiforme sp. nov., Novel Bacteroidetes Isolated from Subsurface Sediments of the Baltic Sea.</title>
        <authorList>
            <person name="Vandieken V."/>
            <person name="Marshall I.P."/>
            <person name="Niemann H."/>
            <person name="Engelen B."/>
            <person name="Cypionka H."/>
        </authorList>
    </citation>
    <scope>NUCLEOTIDE SEQUENCE [LARGE SCALE GENOMIC DNA]</scope>
    <source>
        <strain evidence="3 4">59.16B</strain>
    </source>
</reference>
<dbReference type="InterPro" id="IPR052196">
    <property type="entry name" value="Bact_Kbp"/>
</dbReference>
<name>A0A2N3HT58_9BACT</name>
<feature type="domain" description="LysM" evidence="2">
    <location>
        <begin position="101"/>
        <end position="150"/>
    </location>
</feature>
<dbReference type="Gene3D" id="3.30.1340.30">
    <property type="match status" value="1"/>
</dbReference>
<dbReference type="PROSITE" id="PS50914">
    <property type="entry name" value="BON"/>
    <property type="match status" value="1"/>
</dbReference>
<dbReference type="RefSeq" id="WP_101262756.1">
    <property type="nucleotide sequence ID" value="NZ_MVDD01000016.1"/>
</dbReference>
<dbReference type="SMART" id="SM00257">
    <property type="entry name" value="LysM"/>
    <property type="match status" value="1"/>
</dbReference>
<dbReference type="CDD" id="cd00118">
    <property type="entry name" value="LysM"/>
    <property type="match status" value="1"/>
</dbReference>
<dbReference type="PANTHER" id="PTHR34700">
    <property type="entry name" value="POTASSIUM BINDING PROTEIN KBP"/>
    <property type="match status" value="1"/>
</dbReference>
<dbReference type="SUPFAM" id="SSF54106">
    <property type="entry name" value="LysM domain"/>
    <property type="match status" value="1"/>
</dbReference>
<dbReference type="Proteomes" id="UP000233535">
    <property type="component" value="Unassembled WGS sequence"/>
</dbReference>
<evidence type="ECO:0000259" key="1">
    <source>
        <dbReference type="PROSITE" id="PS50914"/>
    </source>
</evidence>
<dbReference type="NCBIfam" id="NF008399">
    <property type="entry name" value="PRK11198.1"/>
    <property type="match status" value="1"/>
</dbReference>
<organism evidence="3 4">
    <name type="scientific">Labilibaculum filiforme</name>
    <dbReference type="NCBI Taxonomy" id="1940526"/>
    <lineage>
        <taxon>Bacteria</taxon>
        <taxon>Pseudomonadati</taxon>
        <taxon>Bacteroidota</taxon>
        <taxon>Bacteroidia</taxon>
        <taxon>Marinilabiliales</taxon>
        <taxon>Marinifilaceae</taxon>
        <taxon>Labilibaculum</taxon>
    </lineage>
</organism>
<dbReference type="OrthoDB" id="9811567at2"/>
<evidence type="ECO:0000313" key="4">
    <source>
        <dbReference type="Proteomes" id="UP000233535"/>
    </source>
</evidence>
<dbReference type="AlphaFoldDB" id="A0A2N3HT58"/>
<feature type="domain" description="BON" evidence="1">
    <location>
        <begin position="21"/>
        <end position="89"/>
    </location>
</feature>
<dbReference type="Pfam" id="PF04972">
    <property type="entry name" value="BON"/>
    <property type="match status" value="1"/>
</dbReference>
<dbReference type="PROSITE" id="PS51782">
    <property type="entry name" value="LYSM"/>
    <property type="match status" value="1"/>
</dbReference>
<dbReference type="InterPro" id="IPR036779">
    <property type="entry name" value="LysM_dom_sf"/>
</dbReference>
<keyword evidence="4" id="KW-1185">Reference proteome</keyword>
<evidence type="ECO:0000259" key="2">
    <source>
        <dbReference type="PROSITE" id="PS51782"/>
    </source>
</evidence>
<protein>
    <submittedName>
        <fullName evidence="3">Peptidoglycan-binding protein LysM</fullName>
    </submittedName>
</protein>
<evidence type="ECO:0000313" key="3">
    <source>
        <dbReference type="EMBL" id="PKQ61223.1"/>
    </source>
</evidence>